<accession>A0AC34PYN3</accession>
<evidence type="ECO:0000313" key="1">
    <source>
        <dbReference type="Proteomes" id="UP000887576"/>
    </source>
</evidence>
<dbReference type="Proteomes" id="UP000887576">
    <property type="component" value="Unplaced"/>
</dbReference>
<protein>
    <submittedName>
        <fullName evidence="2">Uncharacterized protein</fullName>
    </submittedName>
</protein>
<proteinExistence type="predicted"/>
<organism evidence="1 2">
    <name type="scientific">Panagrolaimus sp. JU765</name>
    <dbReference type="NCBI Taxonomy" id="591449"/>
    <lineage>
        <taxon>Eukaryota</taxon>
        <taxon>Metazoa</taxon>
        <taxon>Ecdysozoa</taxon>
        <taxon>Nematoda</taxon>
        <taxon>Chromadorea</taxon>
        <taxon>Rhabditida</taxon>
        <taxon>Tylenchina</taxon>
        <taxon>Panagrolaimomorpha</taxon>
        <taxon>Panagrolaimoidea</taxon>
        <taxon>Panagrolaimidae</taxon>
        <taxon>Panagrolaimus</taxon>
    </lineage>
</organism>
<evidence type="ECO:0000313" key="2">
    <source>
        <dbReference type="WBParaSite" id="JU765_v2.g11129.t1"/>
    </source>
</evidence>
<name>A0AC34PYN3_9BILA</name>
<sequence>MLRFGDIYPDSWEINNRFQDAALVRNRLWRIYDKGRKIWIQTRPNSDFVHTYICTDQTVQYLCANCSFNGRYSRAKLADLPS</sequence>
<dbReference type="WBParaSite" id="JU765_v2.g11129.t1">
    <property type="protein sequence ID" value="JU765_v2.g11129.t1"/>
    <property type="gene ID" value="JU765_v2.g11129"/>
</dbReference>
<reference evidence="2" key="1">
    <citation type="submission" date="2022-11" db="UniProtKB">
        <authorList>
            <consortium name="WormBaseParasite"/>
        </authorList>
    </citation>
    <scope>IDENTIFICATION</scope>
</reference>